<keyword evidence="2" id="KW-0805">Transcription regulation</keyword>
<dbReference type="GO" id="GO:0003677">
    <property type="term" value="F:DNA binding"/>
    <property type="evidence" value="ECO:0007669"/>
    <property type="project" value="UniProtKB-KW"/>
</dbReference>
<organism evidence="7 8">
    <name type="scientific">Paraburkholderia sacchari</name>
    <dbReference type="NCBI Taxonomy" id="159450"/>
    <lineage>
        <taxon>Bacteria</taxon>
        <taxon>Pseudomonadati</taxon>
        <taxon>Pseudomonadota</taxon>
        <taxon>Betaproteobacteria</taxon>
        <taxon>Burkholderiales</taxon>
        <taxon>Burkholderiaceae</taxon>
        <taxon>Paraburkholderia</taxon>
    </lineage>
</organism>
<feature type="region of interest" description="Disordered" evidence="5">
    <location>
        <begin position="307"/>
        <end position="332"/>
    </location>
</feature>
<dbReference type="OrthoDB" id="8629427at2"/>
<evidence type="ECO:0000313" key="8">
    <source>
        <dbReference type="Proteomes" id="UP000030460"/>
    </source>
</evidence>
<comment type="caution">
    <text evidence="7">The sequence shown here is derived from an EMBL/GenBank/DDBJ whole genome shotgun (WGS) entry which is preliminary data.</text>
</comment>
<dbReference type="Gene3D" id="3.40.190.10">
    <property type="entry name" value="Periplasmic binding protein-like II"/>
    <property type="match status" value="2"/>
</dbReference>
<dbReference type="Pfam" id="PF03466">
    <property type="entry name" value="LysR_substrate"/>
    <property type="match status" value="1"/>
</dbReference>
<evidence type="ECO:0000256" key="2">
    <source>
        <dbReference type="ARBA" id="ARBA00023015"/>
    </source>
</evidence>
<dbReference type="RefSeq" id="WP_052147919.1">
    <property type="nucleotide sequence ID" value="NZ_CADFGF010000005.1"/>
</dbReference>
<dbReference type="PRINTS" id="PR00039">
    <property type="entry name" value="HTHLYSR"/>
</dbReference>
<evidence type="ECO:0000256" key="1">
    <source>
        <dbReference type="ARBA" id="ARBA00009437"/>
    </source>
</evidence>
<keyword evidence="8" id="KW-1185">Reference proteome</keyword>
<dbReference type="AlphaFoldDB" id="A0A8T6ZDK8"/>
<keyword evidence="3" id="KW-0238">DNA-binding</keyword>
<name>A0A8T6ZDK8_9BURK</name>
<reference evidence="7" key="2">
    <citation type="submission" date="2020-04" db="EMBL/GenBank/DDBJ databases">
        <authorList>
            <person name="Alexandrino P."/>
            <person name="Mendonca T."/>
            <person name="Guaman L."/>
            <person name="Cherix J."/>
            <person name="Lozano-Sakalauskas G."/>
            <person name="Fujita A."/>
            <person name="Filho E.R."/>
            <person name="Long P."/>
            <person name="Padilla G."/>
            <person name="Taciro M.K."/>
            <person name="Gomez J.G."/>
            <person name="Silva L.F."/>
            <person name="Torres M."/>
        </authorList>
    </citation>
    <scope>NUCLEOTIDE SEQUENCE</scope>
    <source>
        <strain evidence="7">LMG 19450</strain>
    </source>
</reference>
<comment type="similarity">
    <text evidence="1">Belongs to the LysR transcriptional regulatory family.</text>
</comment>
<dbReference type="Proteomes" id="UP000030460">
    <property type="component" value="Unassembled WGS sequence"/>
</dbReference>
<dbReference type="InterPro" id="IPR036390">
    <property type="entry name" value="WH_DNA-bd_sf"/>
</dbReference>
<dbReference type="GO" id="GO:0005829">
    <property type="term" value="C:cytosol"/>
    <property type="evidence" value="ECO:0007669"/>
    <property type="project" value="TreeGrafter"/>
</dbReference>
<dbReference type="InterPro" id="IPR005119">
    <property type="entry name" value="LysR_subst-bd"/>
</dbReference>
<dbReference type="EMBL" id="JTDB02000005">
    <property type="protein sequence ID" value="NLP63297.1"/>
    <property type="molecule type" value="Genomic_DNA"/>
</dbReference>
<accession>A0A8T6ZDK8</accession>
<evidence type="ECO:0000256" key="3">
    <source>
        <dbReference type="ARBA" id="ARBA00023125"/>
    </source>
</evidence>
<reference evidence="7" key="1">
    <citation type="journal article" date="2015" name="Genome Announc.">
        <title>Draft Genome Sequence of the Polyhydroxyalkanoate-Producing Bacterium Burkholderia sacchari LMG 19450 Isolated from Brazilian Sugarcane Plantation Soil.</title>
        <authorList>
            <person name="Alexandrino P.M."/>
            <person name="Mendonca T.T."/>
            <person name="Guaman Bautista L.P."/>
            <person name="Cherix J."/>
            <person name="Lozano-Sakalauskas G.C."/>
            <person name="Fujita A."/>
            <person name="Ramos Filho E."/>
            <person name="Long P."/>
            <person name="Padilla G."/>
            <person name="Taciro M.K."/>
            <person name="Gomez J.G."/>
            <person name="Silva L.F."/>
        </authorList>
    </citation>
    <scope>NUCLEOTIDE SEQUENCE</scope>
    <source>
        <strain evidence="7">LMG 19450</strain>
    </source>
</reference>
<evidence type="ECO:0000259" key="6">
    <source>
        <dbReference type="PROSITE" id="PS50931"/>
    </source>
</evidence>
<evidence type="ECO:0000256" key="4">
    <source>
        <dbReference type="ARBA" id="ARBA00023163"/>
    </source>
</evidence>
<dbReference type="PANTHER" id="PTHR30419">
    <property type="entry name" value="HTH-TYPE TRANSCRIPTIONAL REGULATOR YBHD"/>
    <property type="match status" value="1"/>
</dbReference>
<dbReference type="SUPFAM" id="SSF53850">
    <property type="entry name" value="Periplasmic binding protein-like II"/>
    <property type="match status" value="1"/>
</dbReference>
<dbReference type="InterPro" id="IPR050950">
    <property type="entry name" value="HTH-type_LysR_regulators"/>
</dbReference>
<dbReference type="PROSITE" id="PS50931">
    <property type="entry name" value="HTH_LYSR"/>
    <property type="match status" value="1"/>
</dbReference>
<feature type="compositionally biased region" description="Low complexity" evidence="5">
    <location>
        <begin position="308"/>
        <end position="322"/>
    </location>
</feature>
<dbReference type="PANTHER" id="PTHR30419:SF8">
    <property type="entry name" value="NITROGEN ASSIMILATION TRANSCRIPTIONAL ACTIVATOR-RELATED"/>
    <property type="match status" value="1"/>
</dbReference>
<dbReference type="SUPFAM" id="SSF46785">
    <property type="entry name" value="Winged helix' DNA-binding domain"/>
    <property type="match status" value="1"/>
</dbReference>
<proteinExistence type="inferred from homology"/>
<feature type="domain" description="HTH lysR-type" evidence="6">
    <location>
        <begin position="1"/>
        <end position="58"/>
    </location>
</feature>
<dbReference type="GO" id="GO:0003700">
    <property type="term" value="F:DNA-binding transcription factor activity"/>
    <property type="evidence" value="ECO:0007669"/>
    <property type="project" value="InterPro"/>
</dbReference>
<evidence type="ECO:0000313" key="7">
    <source>
        <dbReference type="EMBL" id="NLP63297.1"/>
    </source>
</evidence>
<gene>
    <name evidence="7" type="ORF">NH14_019405</name>
</gene>
<sequence length="332" mass="36445">MKLHQLRVLLALAQHGSMHEASRSLHVSQPALSKAIAELERELGVTLISRSVRGVSLTNYGRALVKRASVVEHELRHALEDIESMRGHAEAQLNIGFSAVASSGPLPEAIAAFRARFPAVAIRAYEMRPQQILEGLREGHLDLALISTNSGPGTSAFQWEPLFSVGMLVAARPGHPLARATRIRSLVDAQWLTLDPLDDPGSPLASLMRLHRLEMPRNVVQSSSNLLGLQLATCTDLISVWSDFVFYGRSGPLVLNPDALKPLPIRDELPDYHVFMVYRSPDLMTQTCLEFSKEVRHRGRKMVSPRVAAQAAQAANARQTAARTRKGADTAK</sequence>
<dbReference type="FunFam" id="1.10.10.10:FF:000001">
    <property type="entry name" value="LysR family transcriptional regulator"/>
    <property type="match status" value="1"/>
</dbReference>
<dbReference type="Gene3D" id="1.10.10.10">
    <property type="entry name" value="Winged helix-like DNA-binding domain superfamily/Winged helix DNA-binding domain"/>
    <property type="match status" value="1"/>
</dbReference>
<dbReference type="InterPro" id="IPR036388">
    <property type="entry name" value="WH-like_DNA-bd_sf"/>
</dbReference>
<dbReference type="Pfam" id="PF00126">
    <property type="entry name" value="HTH_1"/>
    <property type="match status" value="1"/>
</dbReference>
<evidence type="ECO:0000256" key="5">
    <source>
        <dbReference type="SAM" id="MobiDB-lite"/>
    </source>
</evidence>
<keyword evidence="4" id="KW-0804">Transcription</keyword>
<dbReference type="InterPro" id="IPR000847">
    <property type="entry name" value="LysR_HTH_N"/>
</dbReference>
<protein>
    <submittedName>
        <fullName evidence="7">LysR family transcriptional regulator</fullName>
    </submittedName>
</protein>